<accession>A0ABP1FZ34</accession>
<dbReference type="EMBL" id="CAXHTA020000012">
    <property type="protein sequence ID" value="CAL5225108.1"/>
    <property type="molecule type" value="Genomic_DNA"/>
</dbReference>
<dbReference type="Proteomes" id="UP001497392">
    <property type="component" value="Unassembled WGS sequence"/>
</dbReference>
<reference evidence="1 2" key="1">
    <citation type="submission" date="2024-06" db="EMBL/GenBank/DDBJ databases">
        <authorList>
            <person name="Kraege A."/>
            <person name="Thomma B."/>
        </authorList>
    </citation>
    <scope>NUCLEOTIDE SEQUENCE [LARGE SCALE GENOMIC DNA]</scope>
</reference>
<protein>
    <submittedName>
        <fullName evidence="1">G7886 protein</fullName>
    </submittedName>
</protein>
<comment type="caution">
    <text evidence="1">The sequence shown here is derived from an EMBL/GenBank/DDBJ whole genome shotgun (WGS) entry which is preliminary data.</text>
</comment>
<evidence type="ECO:0000313" key="1">
    <source>
        <dbReference type="EMBL" id="CAL5225108.1"/>
    </source>
</evidence>
<sequence>MGSNTVANPLQPQAVPSADYDLIQIDAPRQDTCYGLLNLLTCCMIQTCLSPKIIRIKNSMAKRGWYFIHDGPSNVEIYMTLYFRRRRDGNTTHWDR</sequence>
<organism evidence="1 2">
    <name type="scientific">Coccomyxa viridis</name>
    <dbReference type="NCBI Taxonomy" id="1274662"/>
    <lineage>
        <taxon>Eukaryota</taxon>
        <taxon>Viridiplantae</taxon>
        <taxon>Chlorophyta</taxon>
        <taxon>core chlorophytes</taxon>
        <taxon>Trebouxiophyceae</taxon>
        <taxon>Trebouxiophyceae incertae sedis</taxon>
        <taxon>Coccomyxaceae</taxon>
        <taxon>Coccomyxa</taxon>
    </lineage>
</organism>
<gene>
    <name evidence="1" type="primary">g7886</name>
    <name evidence="1" type="ORF">VP750_LOCUS6767</name>
</gene>
<proteinExistence type="predicted"/>
<name>A0ABP1FZ34_9CHLO</name>
<evidence type="ECO:0000313" key="2">
    <source>
        <dbReference type="Proteomes" id="UP001497392"/>
    </source>
</evidence>
<keyword evidence="2" id="KW-1185">Reference proteome</keyword>